<evidence type="ECO:0000259" key="7">
    <source>
        <dbReference type="Pfam" id="PF07106"/>
    </source>
</evidence>
<feature type="domain" description="Homologous-pairing protein 2 winged helix" evidence="7">
    <location>
        <begin position="165"/>
        <end position="224"/>
    </location>
</feature>
<feature type="chain" id="PRO_5032314251" description="Homologous-pairing protein 2 winged helix domain-containing protein" evidence="6">
    <location>
        <begin position="30"/>
        <end position="429"/>
    </location>
</feature>
<name>A0A836H199_9TRYP</name>
<gene>
    <name evidence="8" type="ORF">LSCM4_04325</name>
</gene>
<dbReference type="InterPro" id="IPR010776">
    <property type="entry name" value="Hop2_WH_dom"/>
</dbReference>
<dbReference type="EMBL" id="JAFHLR010000027">
    <property type="protein sequence ID" value="KAG5475740.1"/>
    <property type="molecule type" value="Genomic_DNA"/>
</dbReference>
<comment type="caution">
    <text evidence="8">The sequence shown here is derived from an EMBL/GenBank/DDBJ whole genome shotgun (WGS) entry which is preliminary data.</text>
</comment>
<keyword evidence="3" id="KW-0233">DNA recombination</keyword>
<sequence>MIWDGAGGEPVCVVCACVLFFLRLRASQSCSNVPHPRLPSLSPSAPVCVPFGVSLHTPTPLHAHPPFAFSPAAVHCNAAARLVALRFGQGSPLVAVIRIVRARWCLSLRHVCLLCQTRPCVYTTTFPSLAIYTFTHISSPSLSRTSCSSMGTCKTDIKKVKDVAEATALVLDWFQRHNKPVTPQSLTDALGSRVAKPLVQKILEQLHAEETLYAKDMKKIRFYYLRVLPLPDPSSATTTEPNGETEEKAVATADKGGAVTSAPHVGGGSEACGESPADVHAALLHAVVTTAVQLSQRSHRLARWRGCPSSAERAAKSADLARDVGELRESLERHQSRYAGEPTEAHGASSWVWRARRAVCRYRRARRHWLQRKEWAMCLLEATAGDAHTPVQVAALLGCTTDVEVGVSFEETAVALPAALLRELRLSPR</sequence>
<accession>A0A836H199</accession>
<keyword evidence="9" id="KW-1185">Reference proteome</keyword>
<dbReference type="PANTHER" id="PTHR15938">
    <property type="entry name" value="TBP-1 INTERACTING PROTEIN"/>
    <property type="match status" value="1"/>
</dbReference>
<dbReference type="GeneID" id="92360245"/>
<organism evidence="8 9">
    <name type="scientific">Leishmania orientalis</name>
    <dbReference type="NCBI Taxonomy" id="2249476"/>
    <lineage>
        <taxon>Eukaryota</taxon>
        <taxon>Discoba</taxon>
        <taxon>Euglenozoa</taxon>
        <taxon>Kinetoplastea</taxon>
        <taxon>Metakinetoplastina</taxon>
        <taxon>Trypanosomatida</taxon>
        <taxon>Trypanosomatidae</taxon>
        <taxon>Leishmaniinae</taxon>
        <taxon>Leishmania</taxon>
    </lineage>
</organism>
<dbReference type="KEGG" id="loi:92360245"/>
<evidence type="ECO:0000256" key="1">
    <source>
        <dbReference type="ARBA" id="ARBA00004123"/>
    </source>
</evidence>
<dbReference type="Pfam" id="PF07106">
    <property type="entry name" value="WHD_TBPIP"/>
    <property type="match status" value="1"/>
</dbReference>
<comment type="subcellular location">
    <subcellularLocation>
        <location evidence="1">Nucleus</location>
    </subcellularLocation>
</comment>
<reference evidence="9" key="1">
    <citation type="journal article" date="2021" name="Microbiol. Resour. Announc.">
        <title>LGAAP: Leishmaniinae Genome Assembly and Annotation Pipeline.</title>
        <authorList>
            <person name="Almutairi H."/>
            <person name="Urbaniak M.D."/>
            <person name="Bates M.D."/>
            <person name="Jariyapan N."/>
            <person name="Kwakye-Nuako G."/>
            <person name="Thomaz-Soccol V."/>
            <person name="Al-Salem W.S."/>
            <person name="Dillon R.J."/>
            <person name="Bates P.A."/>
            <person name="Gatherer D."/>
        </authorList>
    </citation>
    <scope>NUCLEOTIDE SEQUENCE [LARGE SCALE GENOMIC DNA]</scope>
</reference>
<dbReference type="GO" id="GO:0000794">
    <property type="term" value="C:condensed nuclear chromosome"/>
    <property type="evidence" value="ECO:0007669"/>
    <property type="project" value="TreeGrafter"/>
</dbReference>
<dbReference type="GO" id="GO:0120231">
    <property type="term" value="C:DNA recombinase auxiliary factor complex"/>
    <property type="evidence" value="ECO:0007669"/>
    <property type="project" value="TreeGrafter"/>
</dbReference>
<reference evidence="9" key="2">
    <citation type="journal article" date="2021" name="Sci. Data">
        <title>Chromosome-scale genome sequencing, assembly and annotation of six genomes from subfamily Leishmaniinae.</title>
        <authorList>
            <person name="Almutairi H."/>
            <person name="Urbaniak M.D."/>
            <person name="Bates M.D."/>
            <person name="Jariyapan N."/>
            <person name="Kwakye-Nuako G."/>
            <person name="Thomaz Soccol V."/>
            <person name="Al-Salem W.S."/>
            <person name="Dillon R.J."/>
            <person name="Bates P.A."/>
            <person name="Gatherer D."/>
        </authorList>
    </citation>
    <scope>NUCLEOTIDE SEQUENCE [LARGE SCALE GENOMIC DNA]</scope>
</reference>
<dbReference type="GO" id="GO:0007129">
    <property type="term" value="P:homologous chromosome pairing at meiosis"/>
    <property type="evidence" value="ECO:0007669"/>
    <property type="project" value="TreeGrafter"/>
</dbReference>
<dbReference type="GO" id="GO:0003690">
    <property type="term" value="F:double-stranded DNA binding"/>
    <property type="evidence" value="ECO:0007669"/>
    <property type="project" value="TreeGrafter"/>
</dbReference>
<evidence type="ECO:0000256" key="3">
    <source>
        <dbReference type="ARBA" id="ARBA00023172"/>
    </source>
</evidence>
<evidence type="ECO:0000256" key="2">
    <source>
        <dbReference type="ARBA" id="ARBA00007922"/>
    </source>
</evidence>
<dbReference type="RefSeq" id="XP_067062248.1">
    <property type="nucleotide sequence ID" value="XM_067206311.1"/>
</dbReference>
<evidence type="ECO:0000256" key="5">
    <source>
        <dbReference type="ARBA" id="ARBA00023254"/>
    </source>
</evidence>
<dbReference type="Proteomes" id="UP000674143">
    <property type="component" value="Unassembled WGS sequence"/>
</dbReference>
<dbReference type="GO" id="GO:0120230">
    <property type="term" value="F:recombinase activator activity"/>
    <property type="evidence" value="ECO:0007669"/>
    <property type="project" value="TreeGrafter"/>
</dbReference>
<dbReference type="PANTHER" id="PTHR15938:SF0">
    <property type="entry name" value="HOMOLOGOUS-PAIRING PROTEIN 2 HOMOLOG"/>
    <property type="match status" value="1"/>
</dbReference>
<protein>
    <recommendedName>
        <fullName evidence="7">Homologous-pairing protein 2 winged helix domain-containing protein</fullName>
    </recommendedName>
</protein>
<dbReference type="InterPro" id="IPR036388">
    <property type="entry name" value="WH-like_DNA-bd_sf"/>
</dbReference>
<dbReference type="Gene3D" id="1.10.10.10">
    <property type="entry name" value="Winged helix-like DNA-binding domain superfamily/Winged helix DNA-binding domain"/>
    <property type="match status" value="1"/>
</dbReference>
<dbReference type="AlphaFoldDB" id="A0A836H199"/>
<keyword evidence="5" id="KW-0469">Meiosis</keyword>
<feature type="signal peptide" evidence="6">
    <location>
        <begin position="1"/>
        <end position="29"/>
    </location>
</feature>
<keyword evidence="6" id="KW-0732">Signal</keyword>
<dbReference type="GO" id="GO:0000709">
    <property type="term" value="P:meiotic joint molecule formation"/>
    <property type="evidence" value="ECO:0007669"/>
    <property type="project" value="TreeGrafter"/>
</dbReference>
<evidence type="ECO:0000313" key="8">
    <source>
        <dbReference type="EMBL" id="KAG5475740.1"/>
    </source>
</evidence>
<keyword evidence="4" id="KW-0539">Nucleus</keyword>
<evidence type="ECO:0000313" key="9">
    <source>
        <dbReference type="Proteomes" id="UP000674143"/>
    </source>
</evidence>
<evidence type="ECO:0000256" key="4">
    <source>
        <dbReference type="ARBA" id="ARBA00023242"/>
    </source>
</evidence>
<dbReference type="GO" id="GO:0010774">
    <property type="term" value="P:meiotic strand invasion involved in reciprocal meiotic recombination"/>
    <property type="evidence" value="ECO:0007669"/>
    <property type="project" value="TreeGrafter"/>
</dbReference>
<evidence type="ECO:0000256" key="6">
    <source>
        <dbReference type="SAM" id="SignalP"/>
    </source>
</evidence>
<comment type="similarity">
    <text evidence="2">Belongs to the HOP2 family.</text>
</comment>
<proteinExistence type="inferred from homology"/>